<keyword evidence="4" id="KW-1185">Reference proteome</keyword>
<reference evidence="3 4" key="1">
    <citation type="submission" date="2024-01" db="EMBL/GenBank/DDBJ databases">
        <title>A draft genome for a cacao thread blight-causing isolate of Paramarasmius palmivorus.</title>
        <authorList>
            <person name="Baruah I.K."/>
            <person name="Bukari Y."/>
            <person name="Amoako-Attah I."/>
            <person name="Meinhardt L.W."/>
            <person name="Bailey B.A."/>
            <person name="Cohen S.P."/>
        </authorList>
    </citation>
    <scope>NUCLEOTIDE SEQUENCE [LARGE SCALE GENOMIC DNA]</scope>
    <source>
        <strain evidence="3 4">GH-12</strain>
    </source>
</reference>
<sequence length="639" mass="71606">MSSLRRVATQTQPRARRLTLKGLLALPFRICNPPPAVGKVRSCSVTPVFNVRLEDVLDRKHLPPLGLKDFEEWLLYVEMSPENLYFILWLKEYTVRYNQWAAQHKSFRRDTSSYRMDWHPQTSSHLAMFYARAKQTFFTPNSNYELNVPSELLAPFHSSNTPLHPDPAIFNQVAIETRQMLKESLQRFVSAQFNNVGNNRVICGMIAGTVCCLLGAILPLVYNLVTGQSRWLRFTAMPGLWLGLTLLLTSINGVCLGVYIFGDLRQLRKFELSRPSISKPQPIRQRPVISSPITGHRIAPIVPPSQPPQSHPSPVSPHSIERHALSHSTSTFSAPTPLSTVQTTASRPPSPLSTISSSGSYDSQPESVSDESCYVSPAFYDPNPVEGPATGAFPFHSEQFQPKSAFDHDEDNIFATAAFIHQYEEYDDDDDEGEYQPNKVLPEERQRIDSFDFSALPPRIGPSFKCDTSRTEPKSFLPTSNPVTFPGRSMSSNTSLPVMTPSVMVIQPEAEPVEKSLTPTSFIRRMQSRCNINKWLVMTSSTSSTTDLRSASGTSEKNDSEYASNFPRPHPSLSPKQVDMRKQFKMVKAVPAFASPLTRIHSPVVVRGQWEIVVRSMGIAFILSWVIIGSLLAVPILRR</sequence>
<feature type="compositionally biased region" description="Polar residues" evidence="1">
    <location>
        <begin position="477"/>
        <end position="496"/>
    </location>
</feature>
<gene>
    <name evidence="3" type="ORF">VNI00_002543</name>
</gene>
<evidence type="ECO:0008006" key="5">
    <source>
        <dbReference type="Google" id="ProtNLM"/>
    </source>
</evidence>
<feature type="region of interest" description="Disordered" evidence="1">
    <location>
        <begin position="463"/>
        <end position="496"/>
    </location>
</feature>
<dbReference type="InterPro" id="IPR044926">
    <property type="entry name" value="RGS_subdomain_2"/>
</dbReference>
<accession>A0AAW0E027</accession>
<evidence type="ECO:0000256" key="1">
    <source>
        <dbReference type="SAM" id="MobiDB-lite"/>
    </source>
</evidence>
<dbReference type="EMBL" id="JAYKXP010000006">
    <property type="protein sequence ID" value="KAK7056826.1"/>
    <property type="molecule type" value="Genomic_DNA"/>
</dbReference>
<dbReference type="PANTHER" id="PTHR39466:SF1">
    <property type="entry name" value="RGS DOMAIN-CONTAINING PROTEIN"/>
    <property type="match status" value="1"/>
</dbReference>
<feature type="transmembrane region" description="Helical" evidence="2">
    <location>
        <begin position="617"/>
        <end position="637"/>
    </location>
</feature>
<feature type="region of interest" description="Disordered" evidence="1">
    <location>
        <begin position="299"/>
        <end position="369"/>
    </location>
</feature>
<evidence type="ECO:0000313" key="4">
    <source>
        <dbReference type="Proteomes" id="UP001383192"/>
    </source>
</evidence>
<dbReference type="InterPro" id="IPR036305">
    <property type="entry name" value="RGS_sf"/>
</dbReference>
<keyword evidence="2" id="KW-0472">Membrane</keyword>
<keyword evidence="2" id="KW-0812">Transmembrane</keyword>
<feature type="transmembrane region" description="Helical" evidence="2">
    <location>
        <begin position="241"/>
        <end position="262"/>
    </location>
</feature>
<evidence type="ECO:0000313" key="3">
    <source>
        <dbReference type="EMBL" id="KAK7056826.1"/>
    </source>
</evidence>
<dbReference type="PANTHER" id="PTHR39466">
    <property type="entry name" value="RGS DOMAIN-CONTAINING PROTEIN"/>
    <property type="match status" value="1"/>
</dbReference>
<proteinExistence type="predicted"/>
<keyword evidence="2" id="KW-1133">Transmembrane helix</keyword>
<feature type="transmembrane region" description="Helical" evidence="2">
    <location>
        <begin position="201"/>
        <end position="221"/>
    </location>
</feature>
<feature type="compositionally biased region" description="Pro residues" evidence="1">
    <location>
        <begin position="301"/>
        <end position="315"/>
    </location>
</feature>
<feature type="compositionally biased region" description="Polar residues" evidence="1">
    <location>
        <begin position="326"/>
        <end position="345"/>
    </location>
</feature>
<comment type="caution">
    <text evidence="3">The sequence shown here is derived from an EMBL/GenBank/DDBJ whole genome shotgun (WGS) entry which is preliminary data.</text>
</comment>
<organism evidence="3 4">
    <name type="scientific">Paramarasmius palmivorus</name>
    <dbReference type="NCBI Taxonomy" id="297713"/>
    <lineage>
        <taxon>Eukaryota</taxon>
        <taxon>Fungi</taxon>
        <taxon>Dikarya</taxon>
        <taxon>Basidiomycota</taxon>
        <taxon>Agaricomycotina</taxon>
        <taxon>Agaricomycetes</taxon>
        <taxon>Agaricomycetidae</taxon>
        <taxon>Agaricales</taxon>
        <taxon>Marasmiineae</taxon>
        <taxon>Marasmiaceae</taxon>
        <taxon>Paramarasmius</taxon>
    </lineage>
</organism>
<feature type="region of interest" description="Disordered" evidence="1">
    <location>
        <begin position="544"/>
        <end position="577"/>
    </location>
</feature>
<dbReference type="Gene3D" id="1.10.167.10">
    <property type="entry name" value="Regulator of G-protein Signalling 4, domain 2"/>
    <property type="match status" value="1"/>
</dbReference>
<dbReference type="Proteomes" id="UP001383192">
    <property type="component" value="Unassembled WGS sequence"/>
</dbReference>
<dbReference type="AlphaFoldDB" id="A0AAW0E027"/>
<protein>
    <recommendedName>
        <fullName evidence="5">Transmembrane protein</fullName>
    </recommendedName>
</protein>
<name>A0AAW0E027_9AGAR</name>
<evidence type="ECO:0000256" key="2">
    <source>
        <dbReference type="SAM" id="Phobius"/>
    </source>
</evidence>
<dbReference type="SUPFAM" id="SSF48097">
    <property type="entry name" value="Regulator of G-protein signaling, RGS"/>
    <property type="match status" value="1"/>
</dbReference>